<dbReference type="AlphaFoldDB" id="A0A2P2DEH9"/>
<dbReference type="SUPFAM" id="SSF55961">
    <property type="entry name" value="Bet v1-like"/>
    <property type="match status" value="1"/>
</dbReference>
<evidence type="ECO:0000313" key="2">
    <source>
        <dbReference type="Proteomes" id="UP000245206"/>
    </source>
</evidence>
<organism evidence="1 2">
    <name type="scientific">Leptospira ellinghausenii</name>
    <dbReference type="NCBI Taxonomy" id="1917822"/>
    <lineage>
        <taxon>Bacteria</taxon>
        <taxon>Pseudomonadati</taxon>
        <taxon>Spirochaetota</taxon>
        <taxon>Spirochaetia</taxon>
        <taxon>Leptospirales</taxon>
        <taxon>Leptospiraceae</taxon>
        <taxon>Leptospira</taxon>
    </lineage>
</organism>
<dbReference type="OrthoDB" id="9810827at2"/>
<dbReference type="InterPro" id="IPR023393">
    <property type="entry name" value="START-like_dom_sf"/>
</dbReference>
<keyword evidence="2" id="KW-1185">Reference proteome</keyword>
<dbReference type="Pfam" id="PF10604">
    <property type="entry name" value="Polyketide_cyc2"/>
    <property type="match status" value="1"/>
</dbReference>
<evidence type="ECO:0000313" key="1">
    <source>
        <dbReference type="EMBL" id="GBF43027.1"/>
    </source>
</evidence>
<proteinExistence type="predicted"/>
<dbReference type="RefSeq" id="WP_108960029.1">
    <property type="nucleotide sequence ID" value="NZ_BFAZ01000009.1"/>
</dbReference>
<dbReference type="Gene3D" id="3.30.530.20">
    <property type="match status" value="1"/>
</dbReference>
<gene>
    <name evidence="1" type="ORF">LPTSP2_23230</name>
</gene>
<dbReference type="EMBL" id="BFAZ01000009">
    <property type="protein sequence ID" value="GBF43027.1"/>
    <property type="molecule type" value="Genomic_DNA"/>
</dbReference>
<name>A0A2P2DEH9_9LEPT</name>
<dbReference type="InterPro" id="IPR019587">
    <property type="entry name" value="Polyketide_cyclase/dehydratase"/>
</dbReference>
<reference evidence="2" key="1">
    <citation type="journal article" date="2019" name="Microbiol. Immunol.">
        <title>Molecular and phenotypic characterization of Leptospira johnsonii sp. nov., Leptospira ellinghausenii sp. nov. and Leptospira ryugenii sp. nov. isolated from soil and water in Japan.</title>
        <authorList>
            <person name="Masuzawa T."/>
            <person name="Saito M."/>
            <person name="Nakao R."/>
            <person name="Nikaido Y."/>
            <person name="Matsumoto M."/>
            <person name="Ogawa M."/>
            <person name="Yokoyama M."/>
            <person name="Hidaka Y."/>
            <person name="Tomita J."/>
            <person name="Sakakibara K."/>
            <person name="Suzuki K."/>
            <person name="Yasuda S."/>
            <person name="Sato H."/>
            <person name="Yamaguchi M."/>
            <person name="Yoshida S.I."/>
            <person name="Koizumi N."/>
            <person name="Kawamura Y."/>
        </authorList>
    </citation>
    <scope>NUCLEOTIDE SEQUENCE [LARGE SCALE GENOMIC DNA]</scope>
    <source>
        <strain evidence="2">E18</strain>
    </source>
</reference>
<protein>
    <submittedName>
        <fullName evidence="1">Polyketide cyclase/dehydrase and lipid transport</fullName>
    </submittedName>
</protein>
<accession>A0A2P2DEH9</accession>
<dbReference type="Proteomes" id="UP000245206">
    <property type="component" value="Unassembled WGS sequence"/>
</dbReference>
<comment type="caution">
    <text evidence="1">The sequence shown here is derived from an EMBL/GenBank/DDBJ whole genome shotgun (WGS) entry which is preliminary data.</text>
</comment>
<sequence>MIVNTYTYTTNEIKQEQIWKLMSDVNHWKDWDSTLEKSEMLGPFETGNFFMIRPTGGPDVKIQLLEVRPNSYFKDFTKFPLAKMVGEHFYEKTSEGLKITITMSISGPLAFLWNMIVMKNIVSHLAEDVKIQINEAKKIK</sequence>